<evidence type="ECO:0000313" key="1">
    <source>
        <dbReference type="EMBL" id="CAB4850991.1"/>
    </source>
</evidence>
<reference evidence="1" key="1">
    <citation type="submission" date="2020-05" db="EMBL/GenBank/DDBJ databases">
        <authorList>
            <person name="Chiriac C."/>
            <person name="Salcher M."/>
            <person name="Ghai R."/>
            <person name="Kavagutti S V."/>
        </authorList>
    </citation>
    <scope>NUCLEOTIDE SEQUENCE</scope>
</reference>
<dbReference type="AlphaFoldDB" id="A0A6J7C1J3"/>
<accession>A0A6J7C1J3</accession>
<sequence length="148" mass="15579">MQPGHADRVLDRVGAAVGEEDFVQSIGRQGSDALGRLAPGSVRMLRSHRRELGSLCRDRGDDLGVLMADIDVDELAGEVEEAVAVEVPDVGALTTGNDHRVQGPLSRPGVEDMGAVEIVDALALGRIRGDKGAHADSRLDVDLPRLGA</sequence>
<dbReference type="EMBL" id="CAFBIZ010000146">
    <property type="protein sequence ID" value="CAB4850991.1"/>
    <property type="molecule type" value="Genomic_DNA"/>
</dbReference>
<gene>
    <name evidence="1" type="ORF">UFOPK3268_01119</name>
</gene>
<protein>
    <submittedName>
        <fullName evidence="1">Unannotated protein</fullName>
    </submittedName>
</protein>
<name>A0A6J7C1J3_9ZZZZ</name>
<organism evidence="1">
    <name type="scientific">freshwater metagenome</name>
    <dbReference type="NCBI Taxonomy" id="449393"/>
    <lineage>
        <taxon>unclassified sequences</taxon>
        <taxon>metagenomes</taxon>
        <taxon>ecological metagenomes</taxon>
    </lineage>
</organism>
<proteinExistence type="predicted"/>